<sequence>MGKPTIEQDTKIQSQTYLVIGLANLVGLTLGLTINLWWLTICFILCIGLIVSFIRKICPLCILLAKMPWNR</sequence>
<protein>
    <recommendedName>
        <fullName evidence="4">DUF2892 domain-containing protein</fullName>
    </recommendedName>
</protein>
<keyword evidence="1" id="KW-0812">Transmembrane</keyword>
<organism evidence="2 3">
    <name type="scientific">Candidatus Neptunichlamydia vexilliferae</name>
    <dbReference type="NCBI Taxonomy" id="1651774"/>
    <lineage>
        <taxon>Bacteria</taxon>
        <taxon>Pseudomonadati</taxon>
        <taxon>Chlamydiota</taxon>
        <taxon>Chlamydiia</taxon>
        <taxon>Parachlamydiales</taxon>
        <taxon>Simkaniaceae</taxon>
        <taxon>Candidatus Neptunichlamydia</taxon>
    </lineage>
</organism>
<feature type="transmembrane region" description="Helical" evidence="1">
    <location>
        <begin position="36"/>
        <end position="65"/>
    </location>
</feature>
<evidence type="ECO:0000313" key="2">
    <source>
        <dbReference type="EMBL" id="MBF5059575.1"/>
    </source>
</evidence>
<accession>A0ABS0B1Y5</accession>
<proteinExistence type="predicted"/>
<feature type="transmembrane region" description="Helical" evidence="1">
    <location>
        <begin position="12"/>
        <end position="30"/>
    </location>
</feature>
<keyword evidence="1" id="KW-1133">Transmembrane helix</keyword>
<dbReference type="Proteomes" id="UP001194714">
    <property type="component" value="Unassembled WGS sequence"/>
</dbReference>
<name>A0ABS0B1Y5_9BACT</name>
<evidence type="ECO:0008006" key="4">
    <source>
        <dbReference type="Google" id="ProtNLM"/>
    </source>
</evidence>
<gene>
    <name evidence="2" type="ORF">NEPTK9_001089</name>
</gene>
<dbReference type="EMBL" id="JAAEJV010000028">
    <property type="protein sequence ID" value="MBF5059575.1"/>
    <property type="molecule type" value="Genomic_DNA"/>
</dbReference>
<evidence type="ECO:0000313" key="3">
    <source>
        <dbReference type="Proteomes" id="UP001194714"/>
    </source>
</evidence>
<dbReference type="Gene3D" id="6.10.140.1340">
    <property type="match status" value="1"/>
</dbReference>
<keyword evidence="3" id="KW-1185">Reference proteome</keyword>
<evidence type="ECO:0000256" key="1">
    <source>
        <dbReference type="SAM" id="Phobius"/>
    </source>
</evidence>
<keyword evidence="1" id="KW-0472">Membrane</keyword>
<comment type="caution">
    <text evidence="2">The sequence shown here is derived from an EMBL/GenBank/DDBJ whole genome shotgun (WGS) entry which is preliminary data.</text>
</comment>
<reference evidence="2 3" key="1">
    <citation type="submission" date="2020-01" db="EMBL/GenBank/DDBJ databases">
        <title>Draft genome sequence of Cand. Neptunochlamydia vexilliferae K9.</title>
        <authorList>
            <person name="Schulz F."/>
            <person name="Koestlbacher S."/>
            <person name="Wascher F."/>
            <person name="Pizzetti I."/>
            <person name="Horn M."/>
        </authorList>
    </citation>
    <scope>NUCLEOTIDE SEQUENCE [LARGE SCALE GENOMIC DNA]</scope>
    <source>
        <strain evidence="2 3">K9</strain>
    </source>
</reference>